<feature type="transmembrane region" description="Helical" evidence="11">
    <location>
        <begin position="251"/>
        <end position="269"/>
    </location>
</feature>
<dbReference type="GO" id="GO:0008412">
    <property type="term" value="F:4-hydroxybenzoate polyprenyltransferase activity"/>
    <property type="evidence" value="ECO:0007669"/>
    <property type="project" value="UniProtKB-UniRule"/>
</dbReference>
<evidence type="ECO:0000256" key="2">
    <source>
        <dbReference type="ARBA" id="ARBA00004141"/>
    </source>
</evidence>
<dbReference type="CDD" id="cd13959">
    <property type="entry name" value="PT_UbiA_COQ2"/>
    <property type="match status" value="1"/>
</dbReference>
<dbReference type="OrthoDB" id="9782418at2"/>
<feature type="transmembrane region" description="Helical" evidence="11">
    <location>
        <begin position="281"/>
        <end position="303"/>
    </location>
</feature>
<dbReference type="EC" id="2.5.1.39" evidence="11 12"/>
<evidence type="ECO:0000256" key="3">
    <source>
        <dbReference type="ARBA" id="ARBA00005985"/>
    </source>
</evidence>
<name>M1LT01_9PROT</name>
<sequence>MKNDKNLNDINANSFFNIMLPRNWLPFIILCRLDRPIGIWLTILPCFSALIICSDGIPSIRNIIIFSIGAILMRSIGCTFNDICDQEFDKKVTRTCLRPLATGSITQKKAITFLLVQLLTCSSLLLFINSTSKLLSIILIPIVIIYPLCKRFTYWPQIILGICFNWGILIAWSEVTHFVTLNAFLLWLGAIFWQIGYDSIYAYVDADCDEAIGLKSTAVLFSDNGKIFISLFYILAIIFWILAGHNLKLNFSYYYGIAIIFFHFIWQIFNFQPKNQKKNFYLFIQNIWVGIILLSCSLTGTIFTT</sequence>
<dbReference type="GO" id="GO:0005886">
    <property type="term" value="C:plasma membrane"/>
    <property type="evidence" value="ECO:0007669"/>
    <property type="project" value="UniProtKB-SubCell"/>
</dbReference>
<keyword evidence="4 11" id="KW-1003">Cell membrane</keyword>
<dbReference type="PANTHER" id="PTHR11048:SF28">
    <property type="entry name" value="4-HYDROXYBENZOATE POLYPRENYLTRANSFERASE, MITOCHONDRIAL"/>
    <property type="match status" value="1"/>
</dbReference>
<feature type="transmembrane region" description="Helical" evidence="11">
    <location>
        <begin position="225"/>
        <end position="245"/>
    </location>
</feature>
<keyword evidence="7 11" id="KW-0831">Ubiquinone biosynthesis</keyword>
<proteinExistence type="inferred from homology"/>
<evidence type="ECO:0000256" key="1">
    <source>
        <dbReference type="ARBA" id="ARBA00001946"/>
    </source>
</evidence>
<comment type="subcellular location">
    <subcellularLocation>
        <location evidence="11">Cell inner membrane</location>
        <topology evidence="11">Multi-pass membrane protein</topology>
    </subcellularLocation>
    <subcellularLocation>
        <location evidence="2">Membrane</location>
        <topology evidence="2">Multi-pass membrane protein</topology>
    </subcellularLocation>
</comment>
<keyword evidence="11" id="KW-0460">Magnesium</keyword>
<keyword evidence="5 11" id="KW-0997">Cell inner membrane</keyword>
<dbReference type="FunFam" id="1.20.120.1780:FF:000001">
    <property type="entry name" value="4-hydroxybenzoate octaprenyltransferase"/>
    <property type="match status" value="1"/>
</dbReference>
<dbReference type="STRING" id="1208920.CONE_0132"/>
<dbReference type="AlphaFoldDB" id="M1LT01"/>
<dbReference type="HOGENOM" id="CLU_034879_0_2_4"/>
<dbReference type="InterPro" id="IPR039653">
    <property type="entry name" value="Prenyltransferase"/>
</dbReference>
<gene>
    <name evidence="11" type="primary">ubiA</name>
    <name evidence="13" type="ORF">CONE_0132</name>
</gene>
<dbReference type="InterPro" id="IPR044878">
    <property type="entry name" value="UbiA_sf"/>
</dbReference>
<dbReference type="EMBL" id="CP003805">
    <property type="protein sequence ID" value="AGF48667.1"/>
    <property type="molecule type" value="Genomic_DNA"/>
</dbReference>
<evidence type="ECO:0000256" key="7">
    <source>
        <dbReference type="ARBA" id="ARBA00022688"/>
    </source>
</evidence>
<dbReference type="HAMAP" id="MF_01635">
    <property type="entry name" value="UbiA"/>
    <property type="match status" value="1"/>
</dbReference>
<dbReference type="RefSeq" id="WP_015397351.1">
    <property type="nucleotide sequence ID" value="NC_020299.1"/>
</dbReference>
<dbReference type="KEGG" id="kon:CONE_0132"/>
<keyword evidence="14" id="KW-1185">Reference proteome</keyword>
<keyword evidence="9 11" id="KW-1133">Transmembrane helix</keyword>
<evidence type="ECO:0000313" key="13">
    <source>
        <dbReference type="EMBL" id="AGF48667.1"/>
    </source>
</evidence>
<feature type="transmembrane region" description="Helical" evidence="11">
    <location>
        <begin position="154"/>
        <end position="172"/>
    </location>
</feature>
<evidence type="ECO:0000256" key="9">
    <source>
        <dbReference type="ARBA" id="ARBA00022989"/>
    </source>
</evidence>
<dbReference type="Pfam" id="PF01040">
    <property type="entry name" value="UbiA"/>
    <property type="match status" value="1"/>
</dbReference>
<dbReference type="PANTHER" id="PTHR11048">
    <property type="entry name" value="PRENYLTRANSFERASES"/>
    <property type="match status" value="1"/>
</dbReference>
<evidence type="ECO:0000256" key="12">
    <source>
        <dbReference type="NCBIfam" id="TIGR01474"/>
    </source>
</evidence>
<evidence type="ECO:0000256" key="4">
    <source>
        <dbReference type="ARBA" id="ARBA00022475"/>
    </source>
</evidence>
<comment type="pathway">
    <text evidence="11">Cofactor biosynthesis; ubiquinone biosynthesis.</text>
</comment>
<feature type="transmembrane region" description="Helical" evidence="11">
    <location>
        <begin position="184"/>
        <end position="204"/>
    </location>
</feature>
<dbReference type="UniPathway" id="UPA00232"/>
<dbReference type="Proteomes" id="UP000011541">
    <property type="component" value="Chromosome"/>
</dbReference>
<comment type="catalytic activity">
    <reaction evidence="11">
        <text>all-trans-octaprenyl diphosphate + 4-hydroxybenzoate = 4-hydroxy-3-(all-trans-octaprenyl)benzoate + diphosphate</text>
        <dbReference type="Rhea" id="RHEA:27782"/>
        <dbReference type="ChEBI" id="CHEBI:1617"/>
        <dbReference type="ChEBI" id="CHEBI:17879"/>
        <dbReference type="ChEBI" id="CHEBI:33019"/>
        <dbReference type="ChEBI" id="CHEBI:57711"/>
        <dbReference type="EC" id="2.5.1.39"/>
    </reaction>
</comment>
<evidence type="ECO:0000313" key="14">
    <source>
        <dbReference type="Proteomes" id="UP000011541"/>
    </source>
</evidence>
<dbReference type="PATRIC" id="fig|1208920.3.peg.668"/>
<dbReference type="PROSITE" id="PS00943">
    <property type="entry name" value="UBIA"/>
    <property type="match status" value="1"/>
</dbReference>
<evidence type="ECO:0000256" key="6">
    <source>
        <dbReference type="ARBA" id="ARBA00022679"/>
    </source>
</evidence>
<dbReference type="NCBIfam" id="TIGR01474">
    <property type="entry name" value="ubiA_proteo"/>
    <property type="match status" value="1"/>
</dbReference>
<dbReference type="InterPro" id="IPR000537">
    <property type="entry name" value="UbiA_prenyltransferase"/>
</dbReference>
<keyword evidence="10 11" id="KW-0472">Membrane</keyword>
<keyword evidence="6 11" id="KW-0808">Transferase</keyword>
<reference evidence="13 14" key="1">
    <citation type="journal article" date="2013" name="Genome Biol. Evol.">
        <title>Genome evolution and phylogenomic analysis of candidatus kinetoplastibacterium, the betaproteobacterial endosymbionts of strigomonas and angomonas.</title>
        <authorList>
            <person name="Alves J.M."/>
            <person name="Serrano M.G."/>
            <person name="Maia da Silva F."/>
            <person name="Voegtly L.J."/>
            <person name="Matveyev A.V."/>
            <person name="Teixeira M.M."/>
            <person name="Camargo E.P."/>
            <person name="Buck G.A."/>
        </authorList>
    </citation>
    <scope>NUCLEOTIDE SEQUENCE [LARGE SCALE GENOMIC DNA]</scope>
    <source>
        <strain evidence="13 14">TCC290E</strain>
    </source>
</reference>
<evidence type="ECO:0000256" key="8">
    <source>
        <dbReference type="ARBA" id="ARBA00022692"/>
    </source>
</evidence>
<dbReference type="GO" id="GO:0006744">
    <property type="term" value="P:ubiquinone biosynthetic process"/>
    <property type="evidence" value="ECO:0007669"/>
    <property type="project" value="UniProtKB-UniRule"/>
</dbReference>
<evidence type="ECO:0000256" key="11">
    <source>
        <dbReference type="HAMAP-Rule" id="MF_01635"/>
    </source>
</evidence>
<dbReference type="Gene3D" id="1.10.357.140">
    <property type="entry name" value="UbiA prenyltransferase"/>
    <property type="match status" value="1"/>
</dbReference>
<comment type="cofactor">
    <cofactor evidence="1 11">
        <name>Mg(2+)</name>
        <dbReference type="ChEBI" id="CHEBI:18420"/>
    </cofactor>
</comment>
<comment type="similarity">
    <text evidence="3 11">Belongs to the UbiA prenyltransferase family.</text>
</comment>
<evidence type="ECO:0000256" key="10">
    <source>
        <dbReference type="ARBA" id="ARBA00023136"/>
    </source>
</evidence>
<accession>M1LT01</accession>
<evidence type="ECO:0000256" key="5">
    <source>
        <dbReference type="ARBA" id="ARBA00022519"/>
    </source>
</evidence>
<dbReference type="eggNOG" id="COG0382">
    <property type="taxonomic scope" value="Bacteria"/>
</dbReference>
<protein>
    <recommendedName>
        <fullName evidence="11 12">4-hydroxybenzoate octaprenyltransferase</fullName>
        <ecNumber evidence="11 12">2.5.1.39</ecNumber>
    </recommendedName>
    <alternativeName>
        <fullName evidence="11">4-HB polyprenyltransferase</fullName>
    </alternativeName>
</protein>
<dbReference type="InterPro" id="IPR030470">
    <property type="entry name" value="UbiA_prenylTrfase_CS"/>
</dbReference>
<keyword evidence="8 11" id="KW-0812">Transmembrane</keyword>
<dbReference type="FunFam" id="1.10.357.140:FF:000008">
    <property type="entry name" value="4-hydroxybenzoate octaprenyltransferase"/>
    <property type="match status" value="1"/>
</dbReference>
<feature type="transmembrane region" description="Helical" evidence="11">
    <location>
        <begin position="134"/>
        <end position="149"/>
    </location>
</feature>
<dbReference type="Gene3D" id="1.20.120.1780">
    <property type="entry name" value="UbiA prenyltransferase"/>
    <property type="match status" value="1"/>
</dbReference>
<dbReference type="InterPro" id="IPR006370">
    <property type="entry name" value="HB_polyprenyltransferase-like"/>
</dbReference>
<organism evidence="13 14">
    <name type="scientific">Candidatus Kinetoplastidibacterium stringomonadis TCC290E</name>
    <dbReference type="NCBI Taxonomy" id="1208920"/>
    <lineage>
        <taxon>Bacteria</taxon>
        <taxon>Pseudomonadati</taxon>
        <taxon>Pseudomonadota</taxon>
        <taxon>Betaproteobacteria</taxon>
        <taxon>Candidatus Kinetoplastidibacterium</taxon>
    </lineage>
</organism>
<comment type="function">
    <text evidence="11">Catalyzes the prenylation of para-hydroxybenzoate (PHB) with an all-trans polyprenyl group. Mediates the second step in the final reaction sequence of ubiquinone-8 (UQ-8) biosynthesis, which is the condensation of the polyisoprenoid side chain with PHB, generating the first membrane-bound Q intermediate 3-octaprenyl-4-hydroxybenzoate.</text>
</comment>